<reference evidence="6" key="1">
    <citation type="submission" date="2016-06" db="EMBL/GenBank/DDBJ databases">
        <title>Parallel loss of symbiosis genes in relatives of nitrogen-fixing non-legume Parasponia.</title>
        <authorList>
            <person name="Van Velzen R."/>
            <person name="Holmer R."/>
            <person name="Bu F."/>
            <person name="Rutten L."/>
            <person name="Van Zeijl A."/>
            <person name="Liu W."/>
            <person name="Santuari L."/>
            <person name="Cao Q."/>
            <person name="Sharma T."/>
            <person name="Shen D."/>
            <person name="Roswanjaya Y."/>
            <person name="Wardhani T."/>
            <person name="Kalhor M.S."/>
            <person name="Jansen J."/>
            <person name="Van den Hoogen J."/>
            <person name="Gungor B."/>
            <person name="Hartog M."/>
            <person name="Hontelez J."/>
            <person name="Verver J."/>
            <person name="Yang W.-C."/>
            <person name="Schijlen E."/>
            <person name="Repin R."/>
            <person name="Schilthuizen M."/>
            <person name="Schranz E."/>
            <person name="Heidstra R."/>
            <person name="Miyata K."/>
            <person name="Fedorova E."/>
            <person name="Kohlen W."/>
            <person name="Bisseling T."/>
            <person name="Smit S."/>
            <person name="Geurts R."/>
        </authorList>
    </citation>
    <scope>NUCLEOTIDE SEQUENCE [LARGE SCALE GENOMIC DNA]</scope>
    <source>
        <strain evidence="6">cv. WU1-14</strain>
    </source>
</reference>
<keyword evidence="6" id="KW-1185">Reference proteome</keyword>
<accession>A0A2P5DYL0</accession>
<evidence type="ECO:0000256" key="3">
    <source>
        <dbReference type="ARBA" id="ARBA00022821"/>
    </source>
</evidence>
<dbReference type="Proteomes" id="UP000237105">
    <property type="component" value="Unassembled WGS sequence"/>
</dbReference>
<dbReference type="InterPro" id="IPR041118">
    <property type="entry name" value="Rx_N"/>
</dbReference>
<dbReference type="OrthoDB" id="1192661at2759"/>
<evidence type="ECO:0000256" key="2">
    <source>
        <dbReference type="ARBA" id="ARBA00022741"/>
    </source>
</evidence>
<comment type="caution">
    <text evidence="5">The sequence shown here is derived from an EMBL/GenBank/DDBJ whole genome shotgun (WGS) entry which is preliminary data.</text>
</comment>
<dbReference type="PANTHER" id="PTHR19338">
    <property type="entry name" value="TRANSLOCASE OF INNER MITOCHONDRIAL MEMBRANE 13 HOMOLOG"/>
    <property type="match status" value="1"/>
</dbReference>
<keyword evidence="1" id="KW-0677">Repeat</keyword>
<dbReference type="AlphaFoldDB" id="A0A2P5DYL0"/>
<sequence length="117" mass="13452">MAAETFLSPVIQKLVELLAEEVSLFKGIHRKLKSLKDEPEIIQPFLKDAEAKSQKGEVCDATKLWLGQIREEAERIEVVIDEYIYRVEQQHHHQRACIGSLRIAGHFIKDANNLFVN</sequence>
<keyword evidence="3" id="KW-0611">Plant defense</keyword>
<evidence type="ECO:0000313" key="6">
    <source>
        <dbReference type="Proteomes" id="UP000237105"/>
    </source>
</evidence>
<keyword evidence="2" id="KW-0547">Nucleotide-binding</keyword>
<dbReference type="Pfam" id="PF18052">
    <property type="entry name" value="Rx_N"/>
    <property type="match status" value="1"/>
</dbReference>
<feature type="domain" description="Disease resistance N-terminal" evidence="4">
    <location>
        <begin position="6"/>
        <end position="95"/>
    </location>
</feature>
<evidence type="ECO:0000259" key="4">
    <source>
        <dbReference type="Pfam" id="PF18052"/>
    </source>
</evidence>
<dbReference type="GO" id="GO:0000166">
    <property type="term" value="F:nucleotide binding"/>
    <property type="evidence" value="ECO:0007669"/>
    <property type="project" value="UniProtKB-KW"/>
</dbReference>
<protein>
    <recommendedName>
        <fullName evidence="4">Disease resistance N-terminal domain-containing protein</fullName>
    </recommendedName>
</protein>
<dbReference type="InterPro" id="IPR038005">
    <property type="entry name" value="RX-like_CC"/>
</dbReference>
<gene>
    <name evidence="5" type="ORF">PanWU01x14_019880</name>
</gene>
<dbReference type="PANTHER" id="PTHR19338:SF32">
    <property type="entry name" value="OS06G0287500 PROTEIN"/>
    <property type="match status" value="1"/>
</dbReference>
<dbReference type="EMBL" id="JXTB01000009">
    <property type="protein sequence ID" value="PON78350.1"/>
    <property type="molecule type" value="Genomic_DNA"/>
</dbReference>
<proteinExistence type="predicted"/>
<dbReference type="GO" id="GO:0006952">
    <property type="term" value="P:defense response"/>
    <property type="evidence" value="ECO:0007669"/>
    <property type="project" value="UniProtKB-KW"/>
</dbReference>
<evidence type="ECO:0000256" key="1">
    <source>
        <dbReference type="ARBA" id="ARBA00022737"/>
    </source>
</evidence>
<dbReference type="Gene3D" id="1.20.5.4130">
    <property type="match status" value="1"/>
</dbReference>
<organism evidence="5 6">
    <name type="scientific">Parasponia andersonii</name>
    <name type="common">Sponia andersonii</name>
    <dbReference type="NCBI Taxonomy" id="3476"/>
    <lineage>
        <taxon>Eukaryota</taxon>
        <taxon>Viridiplantae</taxon>
        <taxon>Streptophyta</taxon>
        <taxon>Embryophyta</taxon>
        <taxon>Tracheophyta</taxon>
        <taxon>Spermatophyta</taxon>
        <taxon>Magnoliopsida</taxon>
        <taxon>eudicotyledons</taxon>
        <taxon>Gunneridae</taxon>
        <taxon>Pentapetalae</taxon>
        <taxon>rosids</taxon>
        <taxon>fabids</taxon>
        <taxon>Rosales</taxon>
        <taxon>Cannabaceae</taxon>
        <taxon>Parasponia</taxon>
    </lineage>
</organism>
<evidence type="ECO:0000313" key="5">
    <source>
        <dbReference type="EMBL" id="PON78350.1"/>
    </source>
</evidence>
<name>A0A2P5DYL0_PARAD</name>
<dbReference type="CDD" id="cd14798">
    <property type="entry name" value="RX-CC_like"/>
    <property type="match status" value="1"/>
</dbReference>